<sequence length="181" mass="21159">MRDGEASIDFEPEVNVPLAHRMLTFPWRNYVILKIKAPLQKAIENSKRLIQLTPALLKSAARLKTIFGDITRGNTLYPNTHCLIEHKARFLAYETCVGRVKLMEAGYDIVIAEVEHDKHYRERFDVEIEWIVEDILAGRWDPRCEGQPNKDWNEPAPYGGKYSIIYKLQKHREEILEIIKE</sequence>
<protein>
    <submittedName>
        <fullName evidence="1">Uncharacterized protein</fullName>
    </submittedName>
</protein>
<gene>
    <name evidence="1" type="ORF">LCGC14_2405710</name>
</gene>
<reference evidence="1" key="1">
    <citation type="journal article" date="2015" name="Nature">
        <title>Complex archaea that bridge the gap between prokaryotes and eukaryotes.</title>
        <authorList>
            <person name="Spang A."/>
            <person name="Saw J.H."/>
            <person name="Jorgensen S.L."/>
            <person name="Zaremba-Niedzwiedzka K."/>
            <person name="Martijn J."/>
            <person name="Lind A.E."/>
            <person name="van Eijk R."/>
            <person name="Schleper C."/>
            <person name="Guy L."/>
            <person name="Ettema T.J."/>
        </authorList>
    </citation>
    <scope>NUCLEOTIDE SEQUENCE</scope>
</reference>
<comment type="caution">
    <text evidence="1">The sequence shown here is derived from an EMBL/GenBank/DDBJ whole genome shotgun (WGS) entry which is preliminary data.</text>
</comment>
<name>A0A0F9BTZ5_9ZZZZ</name>
<evidence type="ECO:0000313" key="1">
    <source>
        <dbReference type="EMBL" id="KKL25400.1"/>
    </source>
</evidence>
<accession>A0A0F9BTZ5</accession>
<organism evidence="1">
    <name type="scientific">marine sediment metagenome</name>
    <dbReference type="NCBI Taxonomy" id="412755"/>
    <lineage>
        <taxon>unclassified sequences</taxon>
        <taxon>metagenomes</taxon>
        <taxon>ecological metagenomes</taxon>
    </lineage>
</organism>
<proteinExistence type="predicted"/>
<dbReference type="AlphaFoldDB" id="A0A0F9BTZ5"/>
<dbReference type="EMBL" id="LAZR01036227">
    <property type="protein sequence ID" value="KKL25400.1"/>
    <property type="molecule type" value="Genomic_DNA"/>
</dbReference>